<dbReference type="PROSITE" id="PS00300">
    <property type="entry name" value="SRP54"/>
    <property type="match status" value="1"/>
</dbReference>
<evidence type="ECO:0000256" key="1">
    <source>
        <dbReference type="ARBA" id="ARBA00005450"/>
    </source>
</evidence>
<dbReference type="Pfam" id="PF02978">
    <property type="entry name" value="SRP_SPB"/>
    <property type="match status" value="1"/>
</dbReference>
<dbReference type="Pfam" id="PF02881">
    <property type="entry name" value="SRP54_N"/>
    <property type="match status" value="1"/>
</dbReference>
<feature type="region of interest" description="Disordered" evidence="10">
    <location>
        <begin position="490"/>
        <end position="517"/>
    </location>
</feature>
<feature type="domain" description="SRP54-type proteins GTP-binding" evidence="12">
    <location>
        <begin position="377"/>
        <end position="390"/>
    </location>
</feature>
<keyword evidence="11" id="KW-0812">Transmembrane</keyword>
<dbReference type="SMART" id="SM00382">
    <property type="entry name" value="AAA"/>
    <property type="match status" value="1"/>
</dbReference>
<dbReference type="PANTHER" id="PTHR11564:SF5">
    <property type="entry name" value="SIGNAL RECOGNITION PARTICLE SUBUNIT SRP54"/>
    <property type="match status" value="1"/>
</dbReference>
<evidence type="ECO:0000256" key="8">
    <source>
        <dbReference type="ARBA" id="ARBA00035672"/>
    </source>
</evidence>
<dbReference type="InterPro" id="IPR027417">
    <property type="entry name" value="P-loop_NTPase"/>
</dbReference>
<keyword evidence="2" id="KW-0547">Nucleotide-binding</keyword>
<dbReference type="SUPFAM" id="SSF47446">
    <property type="entry name" value="Signal peptide-binding domain"/>
    <property type="match status" value="1"/>
</dbReference>
<dbReference type="GO" id="GO:0008312">
    <property type="term" value="F:7S RNA binding"/>
    <property type="evidence" value="ECO:0007669"/>
    <property type="project" value="InterPro"/>
</dbReference>
<dbReference type="Proteomes" id="UP000326939">
    <property type="component" value="Chromosome 6"/>
</dbReference>
<dbReference type="InterPro" id="IPR036891">
    <property type="entry name" value="Signal_recog_part_SRP54_M_sf"/>
</dbReference>
<dbReference type="GO" id="GO:0005786">
    <property type="term" value="C:signal recognition particle, endoplasmic reticulum targeting"/>
    <property type="evidence" value="ECO:0007669"/>
    <property type="project" value="UniProtKB-KW"/>
</dbReference>
<keyword evidence="11" id="KW-0472">Membrane</keyword>
<name>A0A5N5MFU6_9ROSI</name>
<dbReference type="InterPro" id="IPR022941">
    <property type="entry name" value="SRP54"/>
</dbReference>
<dbReference type="SUPFAM" id="SSF52540">
    <property type="entry name" value="P-loop containing nucleoside triphosphate hydrolases"/>
    <property type="match status" value="1"/>
</dbReference>
<keyword evidence="11" id="KW-1133">Transmembrane helix</keyword>
<evidence type="ECO:0000256" key="3">
    <source>
        <dbReference type="ARBA" id="ARBA00022801"/>
    </source>
</evidence>
<feature type="compositionally biased region" description="Polar residues" evidence="10">
    <location>
        <begin position="657"/>
        <end position="666"/>
    </location>
</feature>
<evidence type="ECO:0000313" key="13">
    <source>
        <dbReference type="EMBL" id="KAB5552996.1"/>
    </source>
</evidence>
<sequence>MEAVQFSTVASRHFSTPSFARNNKSFSCYSSCSRNSAKSSCSSWTGSSNNVTSLSSRNSFTREIWTWVNCKSVVTLGREMGAVVVKAEMFGQLTSGLESAWNKLKGEEVLTKENIAEPMRDIRRALLEADVSLPVVRRFVQSVGDQAVGVGLIRGVKPDQQLVKIVRDELVKLMGGEVSELVFAKSGPTVILLAGLQGVGKTTICAKLANYLKKQGKSCMLVAGDVYRPAAIDQLVILGEQVGVSVYTEGTDVKPSEIARKGLEEAKKKNIDVVIVDTAGRLQIDKAMMDELKDVKRVLNPTEVLLVVDAMTGQEAGVFYVNLELCDESIIKEIGKPIALVTTFNLEIGITGAILTKLDGDSRGGAALSVKEISGKPIKLVGRGERMEDLEPFYPDRMAGRILGMGDVLSLVEKAQEVMQQEDAEDLQKKIMGANFDFNDFLKQTRAVAKMGSMTRVLGMIPGMTKVTPAQIREAEKSLKIMEGMIEAMTPEEREKPELLAESPQRRKRVAQASGKTEQQVSQLVAQLFQMRVRMKNLMGAMEGGSIPSMSNLEDALKTEQKASPGSARRRRKSESRRRFVDSVSSRPSPRGFGSSPFFFLFFLGKQKRERKGYTYLKDRFKREEKMAMDGASSFPEADVDQALKPGQNKEFEVDSISSDIATSKETQQEQDEAARKREREKQDAMHKLKTTILVSAMIIAVAGAVFAVTRKLREK</sequence>
<feature type="transmembrane region" description="Helical" evidence="11">
    <location>
        <begin position="692"/>
        <end position="710"/>
    </location>
</feature>
<comment type="similarity">
    <text evidence="1">Belongs to the GTP-binding SRP family. SRP54 subfamily.</text>
</comment>
<evidence type="ECO:0000259" key="12">
    <source>
        <dbReference type="PROSITE" id="PS00300"/>
    </source>
</evidence>
<protein>
    <recommendedName>
        <fullName evidence="8">signal-recognition-particle GTPase</fullName>
        <ecNumber evidence="8">3.6.5.4</ecNumber>
    </recommendedName>
</protein>
<comment type="catalytic activity">
    <reaction evidence="9">
        <text>GTP + H2O = GDP + phosphate + H(+)</text>
        <dbReference type="Rhea" id="RHEA:19669"/>
        <dbReference type="ChEBI" id="CHEBI:15377"/>
        <dbReference type="ChEBI" id="CHEBI:15378"/>
        <dbReference type="ChEBI" id="CHEBI:37565"/>
        <dbReference type="ChEBI" id="CHEBI:43474"/>
        <dbReference type="ChEBI" id="CHEBI:58189"/>
        <dbReference type="EC" id="3.6.5.4"/>
    </reaction>
    <physiologicalReaction direction="left-to-right" evidence="9">
        <dbReference type="Rhea" id="RHEA:19670"/>
    </physiologicalReaction>
</comment>
<dbReference type="EC" id="3.6.5.4" evidence="8"/>
<evidence type="ECO:0000256" key="4">
    <source>
        <dbReference type="ARBA" id="ARBA00022884"/>
    </source>
</evidence>
<keyword evidence="5" id="KW-0342">GTP-binding</keyword>
<dbReference type="GO" id="GO:0005525">
    <property type="term" value="F:GTP binding"/>
    <property type="evidence" value="ECO:0007669"/>
    <property type="project" value="UniProtKB-KW"/>
</dbReference>
<dbReference type="SMART" id="SM00963">
    <property type="entry name" value="SRP54_N"/>
    <property type="match status" value="1"/>
</dbReference>
<dbReference type="InterPro" id="IPR004125">
    <property type="entry name" value="Signal_recog_particle_SRP54_M"/>
</dbReference>
<proteinExistence type="inferred from homology"/>
<dbReference type="InterPro" id="IPR003593">
    <property type="entry name" value="AAA+_ATPase"/>
</dbReference>
<evidence type="ECO:0000256" key="10">
    <source>
        <dbReference type="SAM" id="MobiDB-lite"/>
    </source>
</evidence>
<keyword evidence="14" id="KW-1185">Reference proteome</keyword>
<dbReference type="CDD" id="cd18539">
    <property type="entry name" value="SRP_G"/>
    <property type="match status" value="1"/>
</dbReference>
<dbReference type="SMART" id="SM00962">
    <property type="entry name" value="SRP54"/>
    <property type="match status" value="1"/>
</dbReference>
<keyword evidence="4" id="KW-0694">RNA-binding</keyword>
<comment type="caution">
    <text evidence="13">The sequence shown here is derived from an EMBL/GenBank/DDBJ whole genome shotgun (WGS) entry which is preliminary data.</text>
</comment>
<organism evidence="13 14">
    <name type="scientific">Salix brachista</name>
    <dbReference type="NCBI Taxonomy" id="2182728"/>
    <lineage>
        <taxon>Eukaryota</taxon>
        <taxon>Viridiplantae</taxon>
        <taxon>Streptophyta</taxon>
        <taxon>Embryophyta</taxon>
        <taxon>Tracheophyta</taxon>
        <taxon>Spermatophyta</taxon>
        <taxon>Magnoliopsida</taxon>
        <taxon>eudicotyledons</taxon>
        <taxon>Gunneridae</taxon>
        <taxon>Pentapetalae</taxon>
        <taxon>rosids</taxon>
        <taxon>fabids</taxon>
        <taxon>Malpighiales</taxon>
        <taxon>Salicaceae</taxon>
        <taxon>Saliceae</taxon>
        <taxon>Salix</taxon>
    </lineage>
</organism>
<evidence type="ECO:0000256" key="7">
    <source>
        <dbReference type="ARBA" id="ARBA00023274"/>
    </source>
</evidence>
<evidence type="ECO:0000256" key="5">
    <source>
        <dbReference type="ARBA" id="ARBA00023134"/>
    </source>
</evidence>
<feature type="compositionally biased region" description="Basic and acidic residues" evidence="10">
    <location>
        <begin position="673"/>
        <end position="683"/>
    </location>
</feature>
<keyword evidence="6" id="KW-0733">Signal recognition particle</keyword>
<dbReference type="HAMAP" id="MF_00306">
    <property type="entry name" value="SRP54"/>
    <property type="match status" value="1"/>
</dbReference>
<dbReference type="AlphaFoldDB" id="A0A5N5MFU6"/>
<dbReference type="GO" id="GO:0003924">
    <property type="term" value="F:GTPase activity"/>
    <property type="evidence" value="ECO:0007669"/>
    <property type="project" value="InterPro"/>
</dbReference>
<dbReference type="InterPro" id="IPR000897">
    <property type="entry name" value="SRP54_GTPase_dom"/>
</dbReference>
<feature type="region of interest" description="Disordered" evidence="10">
    <location>
        <begin position="657"/>
        <end position="683"/>
    </location>
</feature>
<reference evidence="14" key="1">
    <citation type="journal article" date="2019" name="Gigascience">
        <title>De novo genome assembly of the endangered Acer yangbiense, a plant species with extremely small populations endemic to Yunnan Province, China.</title>
        <authorList>
            <person name="Yang J."/>
            <person name="Wariss H.M."/>
            <person name="Tao L."/>
            <person name="Zhang R."/>
            <person name="Yun Q."/>
            <person name="Hollingsworth P."/>
            <person name="Dao Z."/>
            <person name="Luo G."/>
            <person name="Guo H."/>
            <person name="Ma Y."/>
            <person name="Sun W."/>
        </authorList>
    </citation>
    <scope>NUCLEOTIDE SEQUENCE [LARGE SCALE GENOMIC DNA]</scope>
    <source>
        <strain evidence="14">cv. br00</strain>
    </source>
</reference>
<dbReference type="PANTHER" id="PTHR11564">
    <property type="entry name" value="SIGNAL RECOGNITION PARTICLE 54K PROTEIN SRP54"/>
    <property type="match status" value="1"/>
</dbReference>
<dbReference type="Gene3D" id="3.40.50.300">
    <property type="entry name" value="P-loop containing nucleotide triphosphate hydrolases"/>
    <property type="match status" value="2"/>
</dbReference>
<dbReference type="Gene3D" id="1.10.260.30">
    <property type="entry name" value="Signal recognition particle, SRP54 subunit, M-domain"/>
    <property type="match status" value="1"/>
</dbReference>
<evidence type="ECO:0000256" key="11">
    <source>
        <dbReference type="SAM" id="Phobius"/>
    </source>
</evidence>
<evidence type="ECO:0000256" key="6">
    <source>
        <dbReference type="ARBA" id="ARBA00023135"/>
    </source>
</evidence>
<dbReference type="EMBL" id="VDCV01000006">
    <property type="protein sequence ID" value="KAB5552996.1"/>
    <property type="molecule type" value="Genomic_DNA"/>
</dbReference>
<dbReference type="Gene3D" id="1.20.120.140">
    <property type="entry name" value="Signal recognition particle SRP54, nucleotide-binding domain"/>
    <property type="match status" value="2"/>
</dbReference>
<gene>
    <name evidence="13" type="ORF">DKX38_010307</name>
</gene>
<dbReference type="GO" id="GO:0006614">
    <property type="term" value="P:SRP-dependent cotranslational protein targeting to membrane"/>
    <property type="evidence" value="ECO:0007669"/>
    <property type="project" value="InterPro"/>
</dbReference>
<dbReference type="InterPro" id="IPR042101">
    <property type="entry name" value="SRP54_N_sf"/>
</dbReference>
<feature type="region of interest" description="Disordered" evidence="10">
    <location>
        <begin position="556"/>
        <end position="590"/>
    </location>
</feature>
<keyword evidence="7" id="KW-0687">Ribonucleoprotein</keyword>
<dbReference type="InterPro" id="IPR013822">
    <property type="entry name" value="Signal_recog_particl_SRP54_hlx"/>
</dbReference>
<keyword evidence="3" id="KW-0378">Hydrolase</keyword>
<dbReference type="Pfam" id="PF00448">
    <property type="entry name" value="SRP54"/>
    <property type="match status" value="2"/>
</dbReference>
<evidence type="ECO:0000256" key="9">
    <source>
        <dbReference type="ARBA" id="ARBA00048157"/>
    </source>
</evidence>
<feature type="compositionally biased region" description="Low complexity" evidence="10">
    <location>
        <begin position="35"/>
        <end position="48"/>
    </location>
</feature>
<accession>A0A5N5MFU6</accession>
<evidence type="ECO:0000313" key="14">
    <source>
        <dbReference type="Proteomes" id="UP000326939"/>
    </source>
</evidence>
<feature type="region of interest" description="Disordered" evidence="10">
    <location>
        <begin position="35"/>
        <end position="54"/>
    </location>
</feature>
<evidence type="ECO:0000256" key="2">
    <source>
        <dbReference type="ARBA" id="ARBA00022741"/>
    </source>
</evidence>